<dbReference type="RefSeq" id="WP_184918760.1">
    <property type="nucleotide sequence ID" value="NZ_JACHMO010000001.1"/>
</dbReference>
<sequence>MAAADQLATIATDQEVDVDLRRDIRGVDQTGDVRREPYEAVLSARPNAASSAP</sequence>
<protein>
    <submittedName>
        <fullName evidence="1">Uncharacterized protein</fullName>
    </submittedName>
</protein>
<dbReference type="AlphaFoldDB" id="A0A7W9HI01"/>
<reference evidence="1 2" key="1">
    <citation type="submission" date="2020-08" db="EMBL/GenBank/DDBJ databases">
        <title>Sequencing the genomes of 1000 actinobacteria strains.</title>
        <authorList>
            <person name="Klenk H.-P."/>
        </authorList>
    </citation>
    <scope>NUCLEOTIDE SEQUENCE [LARGE SCALE GENOMIC DNA]</scope>
    <source>
        <strain evidence="1 2">DSM 45486</strain>
    </source>
</reference>
<keyword evidence="2" id="KW-1185">Reference proteome</keyword>
<dbReference type="EMBL" id="JACHMO010000001">
    <property type="protein sequence ID" value="MBB5802194.1"/>
    <property type="molecule type" value="Genomic_DNA"/>
</dbReference>
<evidence type="ECO:0000313" key="1">
    <source>
        <dbReference type="EMBL" id="MBB5802194.1"/>
    </source>
</evidence>
<proteinExistence type="predicted"/>
<name>A0A7W9HI01_9PSEU</name>
<accession>A0A7W9HI01</accession>
<organism evidence="1 2">
    <name type="scientific">Saccharothrix ecbatanensis</name>
    <dbReference type="NCBI Taxonomy" id="1105145"/>
    <lineage>
        <taxon>Bacteria</taxon>
        <taxon>Bacillati</taxon>
        <taxon>Actinomycetota</taxon>
        <taxon>Actinomycetes</taxon>
        <taxon>Pseudonocardiales</taxon>
        <taxon>Pseudonocardiaceae</taxon>
        <taxon>Saccharothrix</taxon>
    </lineage>
</organism>
<gene>
    <name evidence="1" type="ORF">F4560_001962</name>
</gene>
<evidence type="ECO:0000313" key="2">
    <source>
        <dbReference type="Proteomes" id="UP000552097"/>
    </source>
</evidence>
<comment type="caution">
    <text evidence="1">The sequence shown here is derived from an EMBL/GenBank/DDBJ whole genome shotgun (WGS) entry which is preliminary data.</text>
</comment>
<dbReference type="Proteomes" id="UP000552097">
    <property type="component" value="Unassembled WGS sequence"/>
</dbReference>